<reference evidence="2" key="1">
    <citation type="journal article" date="2014" name="Int. J. Syst. Evol. Microbiol.">
        <title>Complete genome sequence of Corynebacterium casei LMG S-19264T (=DSM 44701T), isolated from a smear-ripened cheese.</title>
        <authorList>
            <consortium name="US DOE Joint Genome Institute (JGI-PGF)"/>
            <person name="Walter F."/>
            <person name="Albersmeier A."/>
            <person name="Kalinowski J."/>
            <person name="Ruckert C."/>
        </authorList>
    </citation>
    <scope>NUCLEOTIDE SEQUENCE</scope>
    <source>
        <strain evidence="2">CGMCC 4.7201</strain>
    </source>
</reference>
<dbReference type="InterPro" id="IPR016163">
    <property type="entry name" value="Ald_DH_C"/>
</dbReference>
<organism evidence="2 3">
    <name type="scientific">Wenjunlia tyrosinilytica</name>
    <dbReference type="NCBI Taxonomy" id="1544741"/>
    <lineage>
        <taxon>Bacteria</taxon>
        <taxon>Bacillati</taxon>
        <taxon>Actinomycetota</taxon>
        <taxon>Actinomycetes</taxon>
        <taxon>Kitasatosporales</taxon>
        <taxon>Streptomycetaceae</taxon>
        <taxon>Wenjunlia</taxon>
    </lineage>
</organism>
<feature type="region of interest" description="Disordered" evidence="1">
    <location>
        <begin position="71"/>
        <end position="104"/>
    </location>
</feature>
<gene>
    <name evidence="2" type="ORF">GCM10012280_69360</name>
</gene>
<dbReference type="AlphaFoldDB" id="A0A917ZXP8"/>
<evidence type="ECO:0000313" key="3">
    <source>
        <dbReference type="Proteomes" id="UP000641932"/>
    </source>
</evidence>
<dbReference type="SUPFAM" id="SSF53720">
    <property type="entry name" value="ALDH-like"/>
    <property type="match status" value="1"/>
</dbReference>
<evidence type="ECO:0000313" key="2">
    <source>
        <dbReference type="EMBL" id="GGP00486.1"/>
    </source>
</evidence>
<dbReference type="Gene3D" id="3.40.309.10">
    <property type="entry name" value="Aldehyde Dehydrogenase, Chain A, domain 2"/>
    <property type="match status" value="1"/>
</dbReference>
<dbReference type="GO" id="GO:0016620">
    <property type="term" value="F:oxidoreductase activity, acting on the aldehyde or oxo group of donors, NAD or NADP as acceptor"/>
    <property type="evidence" value="ECO:0007669"/>
    <property type="project" value="InterPro"/>
</dbReference>
<name>A0A917ZXP8_9ACTN</name>
<dbReference type="InterPro" id="IPR016161">
    <property type="entry name" value="Ald_DH/histidinol_DH"/>
</dbReference>
<evidence type="ECO:0000256" key="1">
    <source>
        <dbReference type="SAM" id="MobiDB-lite"/>
    </source>
</evidence>
<protein>
    <submittedName>
        <fullName evidence="2">Uncharacterized protein</fullName>
    </submittedName>
</protein>
<dbReference type="EMBL" id="BMMS01000058">
    <property type="protein sequence ID" value="GGP00486.1"/>
    <property type="molecule type" value="Genomic_DNA"/>
</dbReference>
<keyword evidence="3" id="KW-1185">Reference proteome</keyword>
<comment type="caution">
    <text evidence="2">The sequence shown here is derived from an EMBL/GenBank/DDBJ whole genome shotgun (WGS) entry which is preliminary data.</text>
</comment>
<accession>A0A917ZXP8</accession>
<proteinExistence type="predicted"/>
<sequence>MRKPSHRFERGGAAAVQGCRRLRREQFYGARWQRSVLVFADADPDAAVDGAMIAKMRNAGESRTARQPLVRRGVGRRPASRPAALVVGDATDPATQVGPYTGDLGRGLRVSERVEAR</sequence>
<dbReference type="Proteomes" id="UP000641932">
    <property type="component" value="Unassembled WGS sequence"/>
</dbReference>
<reference evidence="2" key="2">
    <citation type="submission" date="2020-09" db="EMBL/GenBank/DDBJ databases">
        <authorList>
            <person name="Sun Q."/>
            <person name="Zhou Y."/>
        </authorList>
    </citation>
    <scope>NUCLEOTIDE SEQUENCE</scope>
    <source>
        <strain evidence="2">CGMCC 4.7201</strain>
    </source>
</reference>